<name>A0A9E2NLP5_9FIRM</name>
<dbReference type="Proteomes" id="UP000824229">
    <property type="component" value="Unassembled WGS sequence"/>
</dbReference>
<comment type="caution">
    <text evidence="2">The sequence shown here is derived from an EMBL/GenBank/DDBJ whole genome shotgun (WGS) entry which is preliminary data.</text>
</comment>
<reference evidence="2" key="2">
    <citation type="submission" date="2021-04" db="EMBL/GenBank/DDBJ databases">
        <authorList>
            <person name="Gilroy R."/>
        </authorList>
    </citation>
    <scope>NUCLEOTIDE SEQUENCE</scope>
    <source>
        <strain evidence="2">B5-657</strain>
    </source>
</reference>
<dbReference type="PANTHER" id="PTHR12905">
    <property type="entry name" value="METALLOPHOSPHOESTERASE"/>
    <property type="match status" value="1"/>
</dbReference>
<feature type="domain" description="Calcineurin-like phosphoesterase" evidence="1">
    <location>
        <begin position="1"/>
        <end position="166"/>
    </location>
</feature>
<dbReference type="InterPro" id="IPR004843">
    <property type="entry name" value="Calcineurin-like_PHP"/>
</dbReference>
<organism evidence="2 3">
    <name type="scientific">Candidatus Cellulosilyticum pullistercoris</name>
    <dbReference type="NCBI Taxonomy" id="2838521"/>
    <lineage>
        <taxon>Bacteria</taxon>
        <taxon>Bacillati</taxon>
        <taxon>Bacillota</taxon>
        <taxon>Clostridia</taxon>
        <taxon>Lachnospirales</taxon>
        <taxon>Cellulosilyticaceae</taxon>
        <taxon>Cellulosilyticum</taxon>
    </lineage>
</organism>
<dbReference type="SUPFAM" id="SSF56300">
    <property type="entry name" value="Metallo-dependent phosphatases"/>
    <property type="match status" value="1"/>
</dbReference>
<dbReference type="AlphaFoldDB" id="A0A9E2NLP5"/>
<reference evidence="2" key="1">
    <citation type="journal article" date="2021" name="PeerJ">
        <title>Extensive microbial diversity within the chicken gut microbiome revealed by metagenomics and culture.</title>
        <authorList>
            <person name="Gilroy R."/>
            <person name="Ravi A."/>
            <person name="Getino M."/>
            <person name="Pursley I."/>
            <person name="Horton D.L."/>
            <person name="Alikhan N.F."/>
            <person name="Baker D."/>
            <person name="Gharbi K."/>
            <person name="Hall N."/>
            <person name="Watson M."/>
            <person name="Adriaenssens E.M."/>
            <person name="Foster-Nyarko E."/>
            <person name="Jarju S."/>
            <person name="Secka A."/>
            <person name="Antonio M."/>
            <person name="Oren A."/>
            <person name="Chaudhuri R.R."/>
            <person name="La Ragione R."/>
            <person name="Hildebrand F."/>
            <person name="Pallen M.J."/>
        </authorList>
    </citation>
    <scope>NUCLEOTIDE SEQUENCE</scope>
    <source>
        <strain evidence="2">B5-657</strain>
    </source>
</reference>
<dbReference type="EMBL" id="JAHLFQ010000137">
    <property type="protein sequence ID" value="MBU3804334.1"/>
    <property type="molecule type" value="Genomic_DNA"/>
</dbReference>
<gene>
    <name evidence="2" type="ORF">H9872_06230</name>
</gene>
<dbReference type="InterPro" id="IPR051693">
    <property type="entry name" value="UPF0046_metallophosphoest"/>
</dbReference>
<proteinExistence type="predicted"/>
<dbReference type="Pfam" id="PF00149">
    <property type="entry name" value="Metallophos"/>
    <property type="match status" value="1"/>
</dbReference>
<dbReference type="GO" id="GO:0016787">
    <property type="term" value="F:hydrolase activity"/>
    <property type="evidence" value="ECO:0007669"/>
    <property type="project" value="InterPro"/>
</dbReference>
<evidence type="ECO:0000313" key="3">
    <source>
        <dbReference type="Proteomes" id="UP000824229"/>
    </source>
</evidence>
<protein>
    <submittedName>
        <fullName evidence="2">Metallophosphoesterase</fullName>
    </submittedName>
</protein>
<dbReference type="PANTHER" id="PTHR12905:SF0">
    <property type="entry name" value="CALCINEURIN-LIKE PHOSPHOESTERASE DOMAIN-CONTAINING PROTEIN"/>
    <property type="match status" value="1"/>
</dbReference>
<accession>A0A9E2NLP5</accession>
<dbReference type="Gene3D" id="3.60.21.10">
    <property type="match status" value="1"/>
</dbReference>
<evidence type="ECO:0000313" key="2">
    <source>
        <dbReference type="EMBL" id="MBU3804334.1"/>
    </source>
</evidence>
<dbReference type="InterPro" id="IPR029052">
    <property type="entry name" value="Metallo-depent_PP-like"/>
</dbReference>
<evidence type="ECO:0000259" key="1">
    <source>
        <dbReference type="Pfam" id="PF00149"/>
    </source>
</evidence>
<sequence>MKILVVSDIESNYIWDFFDKANFKDIECVISCGDLKSSYLSFLVTMLAVPVFYIHGNHDRQYLVQPPEGCDCIEDKVINFKGIRIAGLGGSIEYKGGPFQYTEEKMQKRVKKLIRSAKGPIDIFVSHSPTYELGDDPTSQCHVGFRCFYSIYNMLKPKYHLYGHNHFTYSSHAKRILTHENMQIINGYNYYILEL</sequence>